<evidence type="ECO:0000256" key="1">
    <source>
        <dbReference type="SAM" id="MobiDB-lite"/>
    </source>
</evidence>
<organism evidence="3 4">
    <name type="scientific">Phytophthora megakarya</name>
    <dbReference type="NCBI Taxonomy" id="4795"/>
    <lineage>
        <taxon>Eukaryota</taxon>
        <taxon>Sar</taxon>
        <taxon>Stramenopiles</taxon>
        <taxon>Oomycota</taxon>
        <taxon>Peronosporomycetes</taxon>
        <taxon>Peronosporales</taxon>
        <taxon>Peronosporaceae</taxon>
        <taxon>Phytophthora</taxon>
    </lineage>
</organism>
<dbReference type="PANTHER" id="PTHR47052:SF3">
    <property type="entry name" value="INGRESSION PROTEIN 1"/>
    <property type="match status" value="1"/>
</dbReference>
<feature type="domain" description="C2" evidence="2">
    <location>
        <begin position="6"/>
        <end position="155"/>
    </location>
</feature>
<reference evidence="4" key="1">
    <citation type="submission" date="2017-03" db="EMBL/GenBank/DDBJ databases">
        <title>Phytopthora megakarya and P. palmivora, two closely related causual agents of cacao black pod achieved similar genome size and gene model numbers by different mechanisms.</title>
        <authorList>
            <person name="Ali S."/>
            <person name="Shao J."/>
            <person name="Larry D.J."/>
            <person name="Kronmiller B."/>
            <person name="Shen D."/>
            <person name="Strem M.D."/>
            <person name="Melnick R.L."/>
            <person name="Guiltinan M.J."/>
            <person name="Tyler B.M."/>
            <person name="Meinhardt L.W."/>
            <person name="Bailey B.A."/>
        </authorList>
    </citation>
    <scope>NUCLEOTIDE SEQUENCE [LARGE SCALE GENOMIC DNA]</scope>
    <source>
        <strain evidence="4">zdho120</strain>
    </source>
</reference>
<name>A0A225WIU3_9STRA</name>
<dbReference type="InterPro" id="IPR052981">
    <property type="entry name" value="Ingression_C2_domain"/>
</dbReference>
<feature type="compositionally biased region" description="Low complexity" evidence="1">
    <location>
        <begin position="317"/>
        <end position="330"/>
    </location>
</feature>
<protein>
    <recommendedName>
        <fullName evidence="2">C2 domain-containing protein</fullName>
    </recommendedName>
</protein>
<dbReference type="PROSITE" id="PS50004">
    <property type="entry name" value="C2"/>
    <property type="match status" value="1"/>
</dbReference>
<sequence length="747" mass="83828">MERVHSTSSRGLAGWGNPTIPQSGFTLFLRVHSARNLAAVGRGSYCKLYLGNTEVVNGSTQAGASFSNLLDTSHQSPSQLVQPPTHRVFRTKVVYTDQKSCPEWNEKLELHVINPDIEILTIRVKNQLMLFCPAVGACAIPLANVRLGQPAEQWFPLHKQGKPAGHIRLQLLLKDKDPVMSPPVALDESPMQRLIQQHCQQEQQRRQVQQSEDSIRRQQFQEQERIQAELRMQKQEAQERERATMEAITKMKAFQEQMQREEETQVQAYLQKQMEHEEDWHTDGLVHKMQVVKVEETPERVGKEVCKSNNFFAEDVTASTSRRSSNSTVRKQSFSGSQGGLREEEVHEAVVVTNVEFGEVVSDALPSSDSSSDRSGNQRSRRKDKDRRKQHSRKKSRSTRDNEIRSPPLFPSHPETKMRKEVPRGNLSSAVAQSSSSSEETSTSEEERRRRRRRRKEKKAKRKERRRRRKAKRKARRESDGYESSSSASSSSSSSSSSTSSDDHHRRRKHKKTKERARSYRERKASSIPCAPAPPHSYSYGPDLSDYTKGTNKYNQPPPAYTRSAQSQNDAGLSSGYIETMATQAQKEAKSPPGYIEPLPPQPQQKRSLGEMISTVNDMTSILSNMASVATSVQQLGGGGDGGGGSNVPFAMSDMSQYLGGQDISTLFAGQDISAFAGQDFSCFTGDTTAHGARSIPNAVQRLFSKAYHVLSVHRHGILIIRLDMLLFLKVNRHFWGAVTVSKVVNA</sequence>
<dbReference type="SUPFAM" id="SSF49562">
    <property type="entry name" value="C2 domain (Calcium/lipid-binding domain, CaLB)"/>
    <property type="match status" value="1"/>
</dbReference>
<feature type="compositionally biased region" description="Low complexity" evidence="1">
    <location>
        <begin position="362"/>
        <end position="378"/>
    </location>
</feature>
<dbReference type="CDD" id="cd00030">
    <property type="entry name" value="C2"/>
    <property type="match status" value="1"/>
</dbReference>
<gene>
    <name evidence="3" type="ORF">PHMEG_0008411</name>
</gene>
<dbReference type="InterPro" id="IPR035892">
    <property type="entry name" value="C2_domain_sf"/>
</dbReference>
<dbReference type="AlphaFoldDB" id="A0A225WIU3"/>
<evidence type="ECO:0000313" key="3">
    <source>
        <dbReference type="EMBL" id="OWZ17626.1"/>
    </source>
</evidence>
<dbReference type="PANTHER" id="PTHR47052">
    <property type="entry name" value="CONSERVED SERINE PROLINE-RICH PROTEIN (AFU_ORTHOLOGUE AFUA_2G01790)"/>
    <property type="match status" value="1"/>
</dbReference>
<feature type="compositionally biased region" description="Low complexity" evidence="1">
    <location>
        <begin position="484"/>
        <end position="500"/>
    </location>
</feature>
<feature type="compositionally biased region" description="Basic residues" evidence="1">
    <location>
        <begin position="505"/>
        <end position="515"/>
    </location>
</feature>
<feature type="region of interest" description="Disordered" evidence="1">
    <location>
        <begin position="362"/>
        <end position="571"/>
    </location>
</feature>
<proteinExistence type="predicted"/>
<feature type="compositionally biased region" description="Basic and acidic residues" evidence="1">
    <location>
        <begin position="414"/>
        <end position="423"/>
    </location>
</feature>
<feature type="region of interest" description="Disordered" evidence="1">
    <location>
        <begin position="316"/>
        <end position="344"/>
    </location>
</feature>
<feature type="region of interest" description="Disordered" evidence="1">
    <location>
        <begin position="584"/>
        <end position="606"/>
    </location>
</feature>
<feature type="compositionally biased region" description="Basic residues" evidence="1">
    <location>
        <begin position="449"/>
        <end position="476"/>
    </location>
</feature>
<dbReference type="InterPro" id="IPR000008">
    <property type="entry name" value="C2_dom"/>
</dbReference>
<keyword evidence="4" id="KW-1185">Reference proteome</keyword>
<dbReference type="OrthoDB" id="74695at2759"/>
<dbReference type="Pfam" id="PF00168">
    <property type="entry name" value="C2"/>
    <property type="match status" value="1"/>
</dbReference>
<evidence type="ECO:0000313" key="4">
    <source>
        <dbReference type="Proteomes" id="UP000198211"/>
    </source>
</evidence>
<dbReference type="Gene3D" id="2.60.40.150">
    <property type="entry name" value="C2 domain"/>
    <property type="match status" value="1"/>
</dbReference>
<feature type="compositionally biased region" description="Basic and acidic residues" evidence="1">
    <location>
        <begin position="516"/>
        <end position="525"/>
    </location>
</feature>
<dbReference type="EMBL" id="NBNE01000723">
    <property type="protein sequence ID" value="OWZ17626.1"/>
    <property type="molecule type" value="Genomic_DNA"/>
</dbReference>
<evidence type="ECO:0000259" key="2">
    <source>
        <dbReference type="PROSITE" id="PS50004"/>
    </source>
</evidence>
<dbReference type="Proteomes" id="UP000198211">
    <property type="component" value="Unassembled WGS sequence"/>
</dbReference>
<dbReference type="SMART" id="SM00239">
    <property type="entry name" value="C2"/>
    <property type="match status" value="1"/>
</dbReference>
<accession>A0A225WIU3</accession>
<comment type="caution">
    <text evidence="3">The sequence shown here is derived from an EMBL/GenBank/DDBJ whole genome shotgun (WGS) entry which is preliminary data.</text>
</comment>
<feature type="compositionally biased region" description="Basic residues" evidence="1">
    <location>
        <begin position="379"/>
        <end position="397"/>
    </location>
</feature>